<sequence>MPSTGTELYRERTVEALARDLQVPLLVLDSSVLAPYDFGDDESESEDSAGSVEETCSESEVEDDNDAVNEEEWTSSAEAKANAQAALKKLLPCSLEEFEKVCSLKYQLSDRRYYTAYLPVQIGKGIGCSTLGRPYALRLMTGAFSSLFLAYKDVTGLILHIKQVQ</sequence>
<evidence type="ECO:0000256" key="1">
    <source>
        <dbReference type="SAM" id="MobiDB-lite"/>
    </source>
</evidence>
<reference evidence="2" key="1">
    <citation type="submission" date="2019-03" db="EMBL/GenBank/DDBJ databases">
        <authorList>
            <person name="Mank J."/>
            <person name="Almeida P."/>
        </authorList>
    </citation>
    <scope>NUCLEOTIDE SEQUENCE</scope>
    <source>
        <strain evidence="2">78183</strain>
    </source>
</reference>
<feature type="region of interest" description="Disordered" evidence="1">
    <location>
        <begin position="37"/>
        <end position="75"/>
    </location>
</feature>
<gene>
    <name evidence="2" type="ORF">SVIM_LOCUS412573</name>
</gene>
<name>A0A6N2MV80_SALVM</name>
<evidence type="ECO:0000313" key="2">
    <source>
        <dbReference type="EMBL" id="VFU57121.1"/>
    </source>
</evidence>
<feature type="compositionally biased region" description="Acidic residues" evidence="1">
    <location>
        <begin position="55"/>
        <end position="73"/>
    </location>
</feature>
<accession>A0A6N2MV80</accession>
<proteinExistence type="predicted"/>
<organism evidence="2">
    <name type="scientific">Salix viminalis</name>
    <name type="common">Common osier</name>
    <name type="synonym">Basket willow</name>
    <dbReference type="NCBI Taxonomy" id="40686"/>
    <lineage>
        <taxon>Eukaryota</taxon>
        <taxon>Viridiplantae</taxon>
        <taxon>Streptophyta</taxon>
        <taxon>Embryophyta</taxon>
        <taxon>Tracheophyta</taxon>
        <taxon>Spermatophyta</taxon>
        <taxon>Magnoliopsida</taxon>
        <taxon>eudicotyledons</taxon>
        <taxon>Gunneridae</taxon>
        <taxon>Pentapetalae</taxon>
        <taxon>rosids</taxon>
        <taxon>fabids</taxon>
        <taxon>Malpighiales</taxon>
        <taxon>Salicaceae</taxon>
        <taxon>Saliceae</taxon>
        <taxon>Salix</taxon>
    </lineage>
</organism>
<feature type="compositionally biased region" description="Acidic residues" evidence="1">
    <location>
        <begin position="38"/>
        <end position="47"/>
    </location>
</feature>
<protein>
    <submittedName>
        <fullName evidence="2">Uncharacterized protein</fullName>
    </submittedName>
</protein>
<dbReference type="EMBL" id="CAADRP010001935">
    <property type="protein sequence ID" value="VFU57121.1"/>
    <property type="molecule type" value="Genomic_DNA"/>
</dbReference>
<dbReference type="AlphaFoldDB" id="A0A6N2MV80"/>